<protein>
    <submittedName>
        <fullName evidence="4">Aspartate aminotransferase family protein</fullName>
    </submittedName>
</protein>
<evidence type="ECO:0000256" key="2">
    <source>
        <dbReference type="ARBA" id="ARBA00022898"/>
    </source>
</evidence>
<keyword evidence="2 3" id="KW-0663">Pyridoxal phosphate</keyword>
<comment type="similarity">
    <text evidence="3">Belongs to the class-III pyridoxal-phosphate-dependent aminotransferase family.</text>
</comment>
<dbReference type="InterPro" id="IPR015421">
    <property type="entry name" value="PyrdxlP-dep_Trfase_major"/>
</dbReference>
<keyword evidence="4" id="KW-0032">Aminotransferase</keyword>
<dbReference type="SUPFAM" id="SSF53383">
    <property type="entry name" value="PLP-dependent transferases"/>
    <property type="match status" value="1"/>
</dbReference>
<dbReference type="InterPro" id="IPR005814">
    <property type="entry name" value="Aminotrans_3"/>
</dbReference>
<dbReference type="PANTHER" id="PTHR43713:SF3">
    <property type="entry name" value="GLUTAMATE-1-SEMIALDEHYDE 2,1-AMINOMUTASE 1, CHLOROPLASTIC-RELATED"/>
    <property type="match status" value="1"/>
</dbReference>
<comment type="cofactor">
    <cofactor evidence="1">
        <name>pyridoxal 5'-phosphate</name>
        <dbReference type="ChEBI" id="CHEBI:597326"/>
    </cofactor>
</comment>
<accession>A0A426RV03</accession>
<evidence type="ECO:0000256" key="1">
    <source>
        <dbReference type="ARBA" id="ARBA00001933"/>
    </source>
</evidence>
<dbReference type="Gene3D" id="3.40.640.10">
    <property type="entry name" value="Type I PLP-dependent aspartate aminotransferase-like (Major domain)"/>
    <property type="match status" value="1"/>
</dbReference>
<dbReference type="PANTHER" id="PTHR43713">
    <property type="entry name" value="GLUTAMATE-1-SEMIALDEHYDE 2,1-AMINOMUTASE"/>
    <property type="match status" value="1"/>
</dbReference>
<dbReference type="GO" id="GO:0030170">
    <property type="term" value="F:pyridoxal phosphate binding"/>
    <property type="evidence" value="ECO:0007669"/>
    <property type="project" value="InterPro"/>
</dbReference>
<dbReference type="GO" id="GO:0008483">
    <property type="term" value="F:transaminase activity"/>
    <property type="evidence" value="ECO:0007669"/>
    <property type="project" value="UniProtKB-KW"/>
</dbReference>
<comment type="caution">
    <text evidence="4">The sequence shown here is derived from an EMBL/GenBank/DDBJ whole genome shotgun (WGS) entry which is preliminary data.</text>
</comment>
<sequence>MIDRQAISAIRDREIARFIAANPKSKAHAETAQGWFQGVPFHWMLDWSSPFPIVAQQASGATLTSIDGQVFDDFCLGDTASMFGHSPEPLAKAIAAQAGQGLSYMLPTAKGAELGAMLAEMFGLPQWQVTTTASEANRAVIRWCRGMTGRDKILIFNGCYHGAVDDVFVDLREGRAVNRPSLIGQVQDLLPTTVVIEFNDVDALAAALHGGDVACVLAEPMMTNIGMVRDAPGFLTKLRQLCDESGTILVLDETHTISSGYGGHSNTHGPKPDILVVGKSIGGGVPCAVYGFTADIAERMAALNASRPAGHSGIGTTLSANALAITAMHAMLGQVITRDAYNHMQSITDRLVSQLKAVIAAHGVNWHVSHIGARVELVCSANPPRNGTEARAAMDHALESTIHLYLANRGILLAPFHNMMLVSPLTQTAQVDRLAAELNNALAELLACKNSGGRK</sequence>
<evidence type="ECO:0000313" key="5">
    <source>
        <dbReference type="Proteomes" id="UP000268553"/>
    </source>
</evidence>
<dbReference type="InterPro" id="IPR015424">
    <property type="entry name" value="PyrdxlP-dep_Trfase"/>
</dbReference>
<keyword evidence="5" id="KW-1185">Reference proteome</keyword>
<name>A0A426RV03_9SPHN</name>
<evidence type="ECO:0000313" key="4">
    <source>
        <dbReference type="EMBL" id="RRQ52889.1"/>
    </source>
</evidence>
<dbReference type="EMBL" id="RWJI01000001">
    <property type="protein sequence ID" value="RRQ52889.1"/>
    <property type="molecule type" value="Genomic_DNA"/>
</dbReference>
<gene>
    <name evidence="4" type="ORF">D7D48_05880</name>
</gene>
<reference evidence="4 5" key="1">
    <citation type="submission" date="2018-12" db="EMBL/GenBank/DDBJ databases">
        <authorList>
            <person name="Kim S.-J."/>
            <person name="Jung G.-Y."/>
        </authorList>
    </citation>
    <scope>NUCLEOTIDE SEQUENCE [LARGE SCALE GENOMIC DNA]</scope>
    <source>
        <strain evidence="4 5">03SU3-P</strain>
    </source>
</reference>
<dbReference type="AlphaFoldDB" id="A0A426RV03"/>
<keyword evidence="4" id="KW-0808">Transferase</keyword>
<dbReference type="Pfam" id="PF00202">
    <property type="entry name" value="Aminotran_3"/>
    <property type="match status" value="1"/>
</dbReference>
<evidence type="ECO:0000256" key="3">
    <source>
        <dbReference type="RuleBase" id="RU003560"/>
    </source>
</evidence>
<dbReference type="InterPro" id="IPR015422">
    <property type="entry name" value="PyrdxlP-dep_Trfase_small"/>
</dbReference>
<organism evidence="4 5">
    <name type="scientific">Sphingorhabdus wooponensis</name>
    <dbReference type="NCBI Taxonomy" id="940136"/>
    <lineage>
        <taxon>Bacteria</taxon>
        <taxon>Pseudomonadati</taxon>
        <taxon>Pseudomonadota</taxon>
        <taxon>Alphaproteobacteria</taxon>
        <taxon>Sphingomonadales</taxon>
        <taxon>Sphingomonadaceae</taxon>
        <taxon>Sphingorhabdus</taxon>
    </lineage>
</organism>
<dbReference type="Gene3D" id="3.90.1150.10">
    <property type="entry name" value="Aspartate Aminotransferase, domain 1"/>
    <property type="match status" value="1"/>
</dbReference>
<dbReference type="NCBIfam" id="NF005453">
    <property type="entry name" value="PRK07046.1"/>
    <property type="match status" value="1"/>
</dbReference>
<proteinExistence type="inferred from homology"/>
<dbReference type="OrthoDB" id="9801052at2"/>
<dbReference type="Proteomes" id="UP000268553">
    <property type="component" value="Unassembled WGS sequence"/>
</dbReference>